<reference evidence="4" key="1">
    <citation type="submission" date="2020-06" db="EMBL/GenBank/DDBJ databases">
        <authorList>
            <person name="Li T."/>
            <person name="Hu X."/>
            <person name="Zhang T."/>
            <person name="Song X."/>
            <person name="Zhang H."/>
            <person name="Dai N."/>
            <person name="Sheng W."/>
            <person name="Hou X."/>
            <person name="Wei L."/>
        </authorList>
    </citation>
    <scope>NUCLEOTIDE SEQUENCE</scope>
    <source>
        <strain evidence="4">G02</strain>
        <tissue evidence="4">Leaf</tissue>
    </source>
</reference>
<evidence type="ECO:0000256" key="1">
    <source>
        <dbReference type="SAM" id="MobiDB-lite"/>
    </source>
</evidence>
<dbReference type="Pfam" id="PF03478">
    <property type="entry name" value="Beta-prop_KIB1-4"/>
    <property type="match status" value="1"/>
</dbReference>
<reference evidence="4" key="2">
    <citation type="journal article" date="2024" name="Plant">
        <title>Genomic evolution and insights into agronomic trait innovations of Sesamum species.</title>
        <authorList>
            <person name="Miao H."/>
            <person name="Wang L."/>
            <person name="Qu L."/>
            <person name="Liu H."/>
            <person name="Sun Y."/>
            <person name="Le M."/>
            <person name="Wang Q."/>
            <person name="Wei S."/>
            <person name="Zheng Y."/>
            <person name="Lin W."/>
            <person name="Duan Y."/>
            <person name="Cao H."/>
            <person name="Xiong S."/>
            <person name="Wang X."/>
            <person name="Wei L."/>
            <person name="Li C."/>
            <person name="Ma Q."/>
            <person name="Ju M."/>
            <person name="Zhao R."/>
            <person name="Li G."/>
            <person name="Mu C."/>
            <person name="Tian Q."/>
            <person name="Mei H."/>
            <person name="Zhang T."/>
            <person name="Gao T."/>
            <person name="Zhang H."/>
        </authorList>
    </citation>
    <scope>NUCLEOTIDE SEQUENCE</scope>
    <source>
        <strain evidence="4">G02</strain>
    </source>
</reference>
<name>A0AAW2M756_SESRA</name>
<evidence type="ECO:0000259" key="2">
    <source>
        <dbReference type="Pfam" id="PF03478"/>
    </source>
</evidence>
<dbReference type="InterPro" id="IPR005174">
    <property type="entry name" value="KIB1-4_b-propeller"/>
</dbReference>
<feature type="region of interest" description="Disordered" evidence="1">
    <location>
        <begin position="88"/>
        <end position="108"/>
    </location>
</feature>
<gene>
    <name evidence="4" type="ORF">Sradi_5163900</name>
</gene>
<accession>A0AAW2M756</accession>
<dbReference type="SUPFAM" id="SSF81383">
    <property type="entry name" value="F-box domain"/>
    <property type="match status" value="1"/>
</dbReference>
<dbReference type="InterPro" id="IPR001810">
    <property type="entry name" value="F-box_dom"/>
</dbReference>
<feature type="domain" description="KIB1-4 beta-propeller" evidence="2">
    <location>
        <begin position="134"/>
        <end position="322"/>
    </location>
</feature>
<sequence length="349" mass="39601">MGPTQNTSHHQSHSSQLMSNSVDWADLPPELLQTIAANLQTLADYIRFRAVCQNWRLAAPITPAPTPPRIPMAHAPLKPLLQQTRLLQSPDWQSPPPHPSRSLPQPPACRVVPRLADSNRRVPFHFPHQSPHPPYDESNFFAFSILNRHENLAYCKDGHDSWKIIDEARSYGEDVIYFGDAFYAVDKFGSIAICDVNYGDMPMVKHINVGQQIDGDMQYLVGAMGDLLLVSRYLDFEIDIEHYLEVCKTVKFRVYRFDWNAQKWESMASLDDKVVFLGENSSLALLASDYPGCKGNRIYFTDDYSGTNYDSIAGDHDIGVYNLEDGSIESLPCYPQNLHWPIWITPSLC</sequence>
<dbReference type="PANTHER" id="PTHR44259">
    <property type="entry name" value="OS07G0183000 PROTEIN-RELATED"/>
    <property type="match status" value="1"/>
</dbReference>
<dbReference type="PANTHER" id="PTHR44259:SF114">
    <property type="entry name" value="OS06G0707300 PROTEIN"/>
    <property type="match status" value="1"/>
</dbReference>
<dbReference type="InterPro" id="IPR036047">
    <property type="entry name" value="F-box-like_dom_sf"/>
</dbReference>
<dbReference type="InterPro" id="IPR050942">
    <property type="entry name" value="F-box_BR-signaling"/>
</dbReference>
<dbReference type="Gene3D" id="1.20.1280.50">
    <property type="match status" value="1"/>
</dbReference>
<evidence type="ECO:0000259" key="3">
    <source>
        <dbReference type="Pfam" id="PF12937"/>
    </source>
</evidence>
<proteinExistence type="predicted"/>
<comment type="caution">
    <text evidence="4">The sequence shown here is derived from an EMBL/GenBank/DDBJ whole genome shotgun (WGS) entry which is preliminary data.</text>
</comment>
<dbReference type="AlphaFoldDB" id="A0AAW2M756"/>
<protein>
    <submittedName>
        <fullName evidence="4">F-box protein SKIP23</fullName>
    </submittedName>
</protein>
<dbReference type="Pfam" id="PF12937">
    <property type="entry name" value="F-box-like"/>
    <property type="match status" value="1"/>
</dbReference>
<dbReference type="CDD" id="cd09917">
    <property type="entry name" value="F-box_SF"/>
    <property type="match status" value="1"/>
</dbReference>
<feature type="compositionally biased region" description="Pro residues" evidence="1">
    <location>
        <begin position="93"/>
        <end position="107"/>
    </location>
</feature>
<organism evidence="4">
    <name type="scientific">Sesamum radiatum</name>
    <name type="common">Black benniseed</name>
    <dbReference type="NCBI Taxonomy" id="300843"/>
    <lineage>
        <taxon>Eukaryota</taxon>
        <taxon>Viridiplantae</taxon>
        <taxon>Streptophyta</taxon>
        <taxon>Embryophyta</taxon>
        <taxon>Tracheophyta</taxon>
        <taxon>Spermatophyta</taxon>
        <taxon>Magnoliopsida</taxon>
        <taxon>eudicotyledons</taxon>
        <taxon>Gunneridae</taxon>
        <taxon>Pentapetalae</taxon>
        <taxon>asterids</taxon>
        <taxon>lamiids</taxon>
        <taxon>Lamiales</taxon>
        <taxon>Pedaliaceae</taxon>
        <taxon>Sesamum</taxon>
    </lineage>
</organism>
<feature type="domain" description="F-box" evidence="3">
    <location>
        <begin position="24"/>
        <end position="59"/>
    </location>
</feature>
<evidence type="ECO:0000313" key="4">
    <source>
        <dbReference type="EMBL" id="KAL0325946.1"/>
    </source>
</evidence>
<dbReference type="EMBL" id="JACGWJ010000023">
    <property type="protein sequence ID" value="KAL0325946.1"/>
    <property type="molecule type" value="Genomic_DNA"/>
</dbReference>